<evidence type="ECO:0000256" key="6">
    <source>
        <dbReference type="ARBA" id="ARBA00022737"/>
    </source>
</evidence>
<sequence length="116" mass="13192">MDDKSILEMKFEVKHEFPITKKENDWRIASTVDATGNPNPDVGGVDAGAKIWRFSGAKSWIRIRKNAPTKAVKSIVVSWACCTKENDAYAGCMYYNTNEFNMCRKEQKEFEEACPC</sequence>
<dbReference type="GO" id="GO:0006120">
    <property type="term" value="P:mitochondrial electron transport, NADH to ubiquinone"/>
    <property type="evidence" value="ECO:0007669"/>
    <property type="project" value="InterPro"/>
</dbReference>
<evidence type="ECO:0000256" key="1">
    <source>
        <dbReference type="ARBA" id="ARBA00003195"/>
    </source>
</evidence>
<evidence type="ECO:0000313" key="11">
    <source>
        <dbReference type="Proteomes" id="UP001371456"/>
    </source>
</evidence>
<keyword evidence="7" id="KW-0249">Electron transport</keyword>
<comment type="function">
    <text evidence="1">Accessory subunit of the mitochondrial membrane respiratory chain NADH dehydrogenase (Complex I), that is believed not to be involved in catalysis. Complex I functions in the transfer of electrons from NADH to the respiratory chain. The immediate electron acceptor for the enzyme is believed to be ubiquinone.</text>
</comment>
<evidence type="ECO:0000256" key="9">
    <source>
        <dbReference type="ARBA" id="ARBA00023157"/>
    </source>
</evidence>
<accession>A0AAN8Y9G3</accession>
<evidence type="ECO:0000256" key="5">
    <source>
        <dbReference type="ARBA" id="ARBA00022660"/>
    </source>
</evidence>
<evidence type="ECO:0000313" key="10">
    <source>
        <dbReference type="EMBL" id="KAK6781438.1"/>
    </source>
</evidence>
<keyword evidence="5" id="KW-0679">Respiratory chain</keyword>
<dbReference type="GO" id="GO:0005739">
    <property type="term" value="C:mitochondrion"/>
    <property type="evidence" value="ECO:0007669"/>
    <property type="project" value="UniProtKB-SubCell"/>
</dbReference>
<comment type="similarity">
    <text evidence="3">Belongs to the complex I NDUFA8 subunit family.</text>
</comment>
<reference evidence="10 11" key="1">
    <citation type="submission" date="2024-02" db="EMBL/GenBank/DDBJ databases">
        <title>de novo genome assembly of Solanum bulbocastanum strain 11H21.</title>
        <authorList>
            <person name="Hosaka A.J."/>
        </authorList>
    </citation>
    <scope>NUCLEOTIDE SEQUENCE [LARGE SCALE GENOMIC DNA]</scope>
    <source>
        <tissue evidence="10">Young leaves</tissue>
    </source>
</reference>
<comment type="subcellular location">
    <subcellularLocation>
        <location evidence="2">Mitochondrion</location>
    </subcellularLocation>
</comment>
<dbReference type="Proteomes" id="UP001371456">
    <property type="component" value="Unassembled WGS sequence"/>
</dbReference>
<evidence type="ECO:0000256" key="7">
    <source>
        <dbReference type="ARBA" id="ARBA00022982"/>
    </source>
</evidence>
<comment type="caution">
    <text evidence="10">The sequence shown here is derived from an EMBL/GenBank/DDBJ whole genome shotgun (WGS) entry which is preliminary data.</text>
</comment>
<evidence type="ECO:0000256" key="4">
    <source>
        <dbReference type="ARBA" id="ARBA00022448"/>
    </source>
</evidence>
<dbReference type="PANTHER" id="PTHR13344:SF0">
    <property type="entry name" value="NADH DEHYDROGENASE [UBIQUINONE] 1 ALPHA SUBCOMPLEX SUBUNIT 8"/>
    <property type="match status" value="1"/>
</dbReference>
<dbReference type="PANTHER" id="PTHR13344">
    <property type="entry name" value="NADH-UBIQUINONE OXIDOREDUCTASE"/>
    <property type="match status" value="1"/>
</dbReference>
<keyword evidence="8" id="KW-0496">Mitochondrion</keyword>
<dbReference type="AlphaFoldDB" id="A0AAN8Y9G3"/>
<keyword evidence="4" id="KW-0813">Transport</keyword>
<keyword evidence="6" id="KW-0677">Repeat</keyword>
<proteinExistence type="inferred from homology"/>
<organism evidence="10 11">
    <name type="scientific">Solanum bulbocastanum</name>
    <name type="common">Wild potato</name>
    <dbReference type="NCBI Taxonomy" id="147425"/>
    <lineage>
        <taxon>Eukaryota</taxon>
        <taxon>Viridiplantae</taxon>
        <taxon>Streptophyta</taxon>
        <taxon>Embryophyta</taxon>
        <taxon>Tracheophyta</taxon>
        <taxon>Spermatophyta</taxon>
        <taxon>Magnoliopsida</taxon>
        <taxon>eudicotyledons</taxon>
        <taxon>Gunneridae</taxon>
        <taxon>Pentapetalae</taxon>
        <taxon>asterids</taxon>
        <taxon>lamiids</taxon>
        <taxon>Solanales</taxon>
        <taxon>Solanaceae</taxon>
        <taxon>Solanoideae</taxon>
        <taxon>Solaneae</taxon>
        <taxon>Solanum</taxon>
    </lineage>
</organism>
<name>A0AAN8Y9G3_SOLBU</name>
<evidence type="ECO:0000256" key="3">
    <source>
        <dbReference type="ARBA" id="ARBA00010705"/>
    </source>
</evidence>
<protein>
    <submittedName>
        <fullName evidence="10">Uncharacterized protein</fullName>
    </submittedName>
</protein>
<keyword evidence="9" id="KW-1015">Disulfide bond</keyword>
<gene>
    <name evidence="10" type="ORF">RDI58_019234</name>
</gene>
<evidence type="ECO:0000256" key="2">
    <source>
        <dbReference type="ARBA" id="ARBA00004173"/>
    </source>
</evidence>
<keyword evidence="11" id="KW-1185">Reference proteome</keyword>
<evidence type="ECO:0000256" key="8">
    <source>
        <dbReference type="ARBA" id="ARBA00023128"/>
    </source>
</evidence>
<dbReference type="InterPro" id="IPR016680">
    <property type="entry name" value="NDUFA8"/>
</dbReference>
<dbReference type="EMBL" id="JBANQN010000008">
    <property type="protein sequence ID" value="KAK6781438.1"/>
    <property type="molecule type" value="Genomic_DNA"/>
</dbReference>